<dbReference type="NCBIfam" id="NF003685">
    <property type="entry name" value="PRK05305.2-5"/>
    <property type="match status" value="1"/>
</dbReference>
<evidence type="ECO:0000256" key="10">
    <source>
        <dbReference type="ARBA" id="ARBA00023317"/>
    </source>
</evidence>
<evidence type="ECO:0000256" key="4">
    <source>
        <dbReference type="ARBA" id="ARBA00023098"/>
    </source>
</evidence>
<organism evidence="12 13">
    <name type="scientific">Litorilinea aerophila</name>
    <dbReference type="NCBI Taxonomy" id="1204385"/>
    <lineage>
        <taxon>Bacteria</taxon>
        <taxon>Bacillati</taxon>
        <taxon>Chloroflexota</taxon>
        <taxon>Caldilineae</taxon>
        <taxon>Caldilineales</taxon>
        <taxon>Caldilineaceae</taxon>
        <taxon>Litorilinea</taxon>
    </lineage>
</organism>
<evidence type="ECO:0000256" key="9">
    <source>
        <dbReference type="ARBA" id="ARBA00023264"/>
    </source>
</evidence>
<name>A0A540VB07_9CHLR</name>
<keyword evidence="10" id="KW-0670">Pyruvate</keyword>
<dbReference type="EMBL" id="VIGC01000030">
    <property type="protein sequence ID" value="TQE93950.1"/>
    <property type="molecule type" value="Genomic_DNA"/>
</dbReference>
<evidence type="ECO:0000313" key="13">
    <source>
        <dbReference type="Proteomes" id="UP000317371"/>
    </source>
</evidence>
<dbReference type="PANTHER" id="PTHR35809:SF1">
    <property type="entry name" value="ARCHAETIDYLSERINE DECARBOXYLASE PROENZYME-RELATED"/>
    <property type="match status" value="1"/>
</dbReference>
<dbReference type="RefSeq" id="WP_141611749.1">
    <property type="nucleotide sequence ID" value="NZ_VIGC02000030.1"/>
</dbReference>
<dbReference type="Proteomes" id="UP000317371">
    <property type="component" value="Unassembled WGS sequence"/>
</dbReference>
<dbReference type="EC" id="4.1.1.65" evidence="12"/>
<dbReference type="InterPro" id="IPR033175">
    <property type="entry name" value="PSD-A"/>
</dbReference>
<evidence type="ECO:0000256" key="6">
    <source>
        <dbReference type="ARBA" id="ARBA00023145"/>
    </source>
</evidence>
<keyword evidence="11" id="KW-1133">Transmembrane helix</keyword>
<keyword evidence="8 12" id="KW-0456">Lyase</keyword>
<accession>A0A540VB07</accession>
<keyword evidence="2" id="KW-0444">Lipid biosynthesis</keyword>
<dbReference type="AlphaFoldDB" id="A0A540VB07"/>
<keyword evidence="4" id="KW-0443">Lipid metabolism</keyword>
<protein>
    <submittedName>
        <fullName evidence="12">Phosphatidylserine decarboxylase</fullName>
        <ecNumber evidence="12">4.1.1.65</ecNumber>
    </submittedName>
</protein>
<proteinExistence type="predicted"/>
<dbReference type="Pfam" id="PF02666">
    <property type="entry name" value="PS_Dcarbxylase"/>
    <property type="match status" value="1"/>
</dbReference>
<dbReference type="InterPro" id="IPR003817">
    <property type="entry name" value="PS_Dcarbxylase"/>
</dbReference>
<evidence type="ECO:0000313" key="12">
    <source>
        <dbReference type="EMBL" id="TQE93950.1"/>
    </source>
</evidence>
<sequence>MGRAIRTAWREVRTIFLGLAILTGVGLATRQRWLAALGGLLWAWVCYFFRDPDRTPQDSDEAVILAAADGRIQRIEVVEEPRFFQGPARRIVTFLSLLDVHVQRSPYTGTVQQIHYQPGAFLPAYRPEADANEANFIGLSTPRGPLAVVQMTGVLARRIVCWRQPGDTLQRGERFGLIRFGSRVDLYLPLEAEVFVQVGQQVYGGQTPVARWPGS</sequence>
<evidence type="ECO:0000256" key="3">
    <source>
        <dbReference type="ARBA" id="ARBA00022793"/>
    </source>
</evidence>
<evidence type="ECO:0000256" key="7">
    <source>
        <dbReference type="ARBA" id="ARBA00023209"/>
    </source>
</evidence>
<keyword evidence="11" id="KW-0812">Transmembrane</keyword>
<dbReference type="PANTHER" id="PTHR35809">
    <property type="entry name" value="ARCHAETIDYLSERINE DECARBOXYLASE PROENZYME-RELATED"/>
    <property type="match status" value="1"/>
</dbReference>
<evidence type="ECO:0000256" key="11">
    <source>
        <dbReference type="SAM" id="Phobius"/>
    </source>
</evidence>
<keyword evidence="5 11" id="KW-0472">Membrane</keyword>
<keyword evidence="7" id="KW-0594">Phospholipid biosynthesis</keyword>
<gene>
    <name evidence="12" type="ORF">FKZ61_19035</name>
</gene>
<keyword evidence="3" id="KW-0210">Decarboxylase</keyword>
<evidence type="ECO:0000256" key="8">
    <source>
        <dbReference type="ARBA" id="ARBA00023239"/>
    </source>
</evidence>
<dbReference type="GO" id="GO:0004609">
    <property type="term" value="F:phosphatidylserine decarboxylase activity"/>
    <property type="evidence" value="ECO:0007669"/>
    <property type="project" value="UniProtKB-EC"/>
</dbReference>
<feature type="transmembrane region" description="Helical" evidence="11">
    <location>
        <begin position="12"/>
        <end position="27"/>
    </location>
</feature>
<dbReference type="GO" id="GO:0008654">
    <property type="term" value="P:phospholipid biosynthetic process"/>
    <property type="evidence" value="ECO:0007669"/>
    <property type="project" value="UniProtKB-KW"/>
</dbReference>
<evidence type="ECO:0000256" key="5">
    <source>
        <dbReference type="ARBA" id="ARBA00023136"/>
    </source>
</evidence>
<keyword evidence="1" id="KW-1003">Cell membrane</keyword>
<comment type="caution">
    <text evidence="12">The sequence shown here is derived from an EMBL/GenBank/DDBJ whole genome shotgun (WGS) entry which is preliminary data.</text>
</comment>
<dbReference type="InParanoid" id="A0A540VB07"/>
<dbReference type="OrthoDB" id="9790893at2"/>
<reference evidence="12 13" key="1">
    <citation type="submission" date="2019-06" db="EMBL/GenBank/DDBJ databases">
        <title>Genome sequence of Litorilinea aerophila BAA-2444.</title>
        <authorList>
            <person name="Maclea K.S."/>
            <person name="Maurais E.G."/>
            <person name="Iannazzi L.C."/>
        </authorList>
    </citation>
    <scope>NUCLEOTIDE SEQUENCE [LARGE SCALE GENOMIC DNA]</scope>
    <source>
        <strain evidence="12 13">ATCC BAA-2444</strain>
    </source>
</reference>
<keyword evidence="6" id="KW-0865">Zymogen</keyword>
<keyword evidence="13" id="KW-1185">Reference proteome</keyword>
<evidence type="ECO:0000256" key="1">
    <source>
        <dbReference type="ARBA" id="ARBA00022475"/>
    </source>
</evidence>
<evidence type="ECO:0000256" key="2">
    <source>
        <dbReference type="ARBA" id="ARBA00022516"/>
    </source>
</evidence>
<keyword evidence="9" id="KW-1208">Phospholipid metabolism</keyword>